<name>A0A5Q4BJQ8_9PEZI</name>
<dbReference type="InterPro" id="IPR006162">
    <property type="entry name" value="Ppantetheine_attach_site"/>
</dbReference>
<reference evidence="6 7" key="1">
    <citation type="journal article" date="2019" name="Sci. Rep.">
        <title>Colletotrichum shisoi sp. nov., an anthracnose pathogen of Perilla frutescens in Japan: molecular phylogenetic, morphological and genomic evidence.</title>
        <authorList>
            <person name="Gan P."/>
            <person name="Tsushima A."/>
            <person name="Hiroyama R."/>
            <person name="Narusaka M."/>
            <person name="Takano Y."/>
            <person name="Narusaka Y."/>
            <person name="Kawaradani M."/>
            <person name="Damm U."/>
            <person name="Shirasu K."/>
        </authorList>
    </citation>
    <scope>NUCLEOTIDE SEQUENCE [LARGE SCALE GENOMIC DNA]</scope>
    <source>
        <strain evidence="6 7">PG-2018a</strain>
    </source>
</reference>
<dbReference type="Proteomes" id="UP000326340">
    <property type="component" value="Unassembled WGS sequence"/>
</dbReference>
<dbReference type="SUPFAM" id="SSF52777">
    <property type="entry name" value="CoA-dependent acyltransferases"/>
    <property type="match status" value="2"/>
</dbReference>
<dbReference type="Gene3D" id="1.10.1200.10">
    <property type="entry name" value="ACP-like"/>
    <property type="match status" value="1"/>
</dbReference>
<dbReference type="Gene3D" id="3.30.300.30">
    <property type="match status" value="2"/>
</dbReference>
<feature type="non-terminal residue" evidence="6">
    <location>
        <position position="2549"/>
    </location>
</feature>
<dbReference type="InterPro" id="IPR020806">
    <property type="entry name" value="PKS_PP-bd"/>
</dbReference>
<dbReference type="GO" id="GO:0043041">
    <property type="term" value="P:amino acid activation for nonribosomal peptide biosynthetic process"/>
    <property type="evidence" value="ECO:0007669"/>
    <property type="project" value="TreeGrafter"/>
</dbReference>
<dbReference type="SUPFAM" id="SSF51735">
    <property type="entry name" value="NAD(P)-binding Rossmann-fold domains"/>
    <property type="match status" value="1"/>
</dbReference>
<evidence type="ECO:0000259" key="5">
    <source>
        <dbReference type="PROSITE" id="PS50075"/>
    </source>
</evidence>
<proteinExistence type="predicted"/>
<keyword evidence="1" id="KW-0596">Phosphopantetheine</keyword>
<evidence type="ECO:0000313" key="7">
    <source>
        <dbReference type="Proteomes" id="UP000326340"/>
    </source>
</evidence>
<evidence type="ECO:0000256" key="4">
    <source>
        <dbReference type="SAM" id="MobiDB-lite"/>
    </source>
</evidence>
<evidence type="ECO:0000256" key="1">
    <source>
        <dbReference type="ARBA" id="ARBA00022450"/>
    </source>
</evidence>
<dbReference type="FunFam" id="3.30.300.30:FF:000015">
    <property type="entry name" value="Nonribosomal peptide synthase SidD"/>
    <property type="match status" value="1"/>
</dbReference>
<feature type="compositionally biased region" description="Polar residues" evidence="4">
    <location>
        <begin position="2518"/>
        <end position="2532"/>
    </location>
</feature>
<dbReference type="Pfam" id="PF00668">
    <property type="entry name" value="Condensation"/>
    <property type="match status" value="1"/>
</dbReference>
<dbReference type="InterPro" id="IPR001242">
    <property type="entry name" value="Condensation_dom"/>
</dbReference>
<dbReference type="InterPro" id="IPR009081">
    <property type="entry name" value="PP-bd_ACP"/>
</dbReference>
<dbReference type="Gene3D" id="3.40.50.12780">
    <property type="entry name" value="N-terminal domain of ligase-like"/>
    <property type="match status" value="2"/>
</dbReference>
<dbReference type="PROSITE" id="PS00455">
    <property type="entry name" value="AMP_BINDING"/>
    <property type="match status" value="2"/>
</dbReference>
<dbReference type="EMBL" id="PUHP01000983">
    <property type="protein sequence ID" value="TQN67198.1"/>
    <property type="molecule type" value="Genomic_DNA"/>
</dbReference>
<dbReference type="InterPro" id="IPR000873">
    <property type="entry name" value="AMP-dep_synth/lig_dom"/>
</dbReference>
<feature type="domain" description="Carrier" evidence="5">
    <location>
        <begin position="708"/>
        <end position="784"/>
    </location>
</feature>
<dbReference type="PROSITE" id="PS00012">
    <property type="entry name" value="PHOSPHOPANTETHEINE"/>
    <property type="match status" value="1"/>
</dbReference>
<feature type="compositionally biased region" description="Polar residues" evidence="4">
    <location>
        <begin position="2251"/>
        <end position="2266"/>
    </location>
</feature>
<feature type="region of interest" description="Disordered" evidence="4">
    <location>
        <begin position="2251"/>
        <end position="2280"/>
    </location>
</feature>
<evidence type="ECO:0000256" key="3">
    <source>
        <dbReference type="ARBA" id="ARBA00022598"/>
    </source>
</evidence>
<dbReference type="Gene3D" id="3.40.50.720">
    <property type="entry name" value="NAD(P)-binding Rossmann-like Domain"/>
    <property type="match status" value="1"/>
</dbReference>
<dbReference type="Pfam" id="PF00501">
    <property type="entry name" value="AMP-binding"/>
    <property type="match status" value="2"/>
</dbReference>
<comment type="caution">
    <text evidence="6">The sequence shown here is derived from an EMBL/GenBank/DDBJ whole genome shotgun (WGS) entry which is preliminary data.</text>
</comment>
<organism evidence="6 7">
    <name type="scientific">Colletotrichum shisoi</name>
    <dbReference type="NCBI Taxonomy" id="2078593"/>
    <lineage>
        <taxon>Eukaryota</taxon>
        <taxon>Fungi</taxon>
        <taxon>Dikarya</taxon>
        <taxon>Ascomycota</taxon>
        <taxon>Pezizomycotina</taxon>
        <taxon>Sordariomycetes</taxon>
        <taxon>Hypocreomycetidae</taxon>
        <taxon>Glomerellales</taxon>
        <taxon>Glomerellaceae</taxon>
        <taxon>Colletotrichum</taxon>
        <taxon>Colletotrichum destructivum species complex</taxon>
    </lineage>
</organism>
<keyword evidence="3" id="KW-0436">Ligase</keyword>
<dbReference type="Gene3D" id="3.30.559.10">
    <property type="entry name" value="Chloramphenicol acetyltransferase-like domain"/>
    <property type="match status" value="1"/>
</dbReference>
<dbReference type="GO" id="GO:0044550">
    <property type="term" value="P:secondary metabolite biosynthetic process"/>
    <property type="evidence" value="ECO:0007669"/>
    <property type="project" value="TreeGrafter"/>
</dbReference>
<dbReference type="InterPro" id="IPR023213">
    <property type="entry name" value="CAT-like_dom_sf"/>
</dbReference>
<dbReference type="PROSITE" id="PS50075">
    <property type="entry name" value="CARRIER"/>
    <property type="match status" value="1"/>
</dbReference>
<protein>
    <submittedName>
        <fullName evidence="6">Nonribosomal peptide synthase atnA</fullName>
    </submittedName>
</protein>
<evidence type="ECO:0000256" key="2">
    <source>
        <dbReference type="ARBA" id="ARBA00022553"/>
    </source>
</evidence>
<dbReference type="GO" id="GO:0005737">
    <property type="term" value="C:cytoplasm"/>
    <property type="evidence" value="ECO:0007669"/>
    <property type="project" value="TreeGrafter"/>
</dbReference>
<dbReference type="SUPFAM" id="SSF56801">
    <property type="entry name" value="Acetyl-CoA synthetase-like"/>
    <property type="match status" value="2"/>
</dbReference>
<dbReference type="InterPro" id="IPR036736">
    <property type="entry name" value="ACP-like_sf"/>
</dbReference>
<accession>A0A5Q4BJQ8</accession>
<dbReference type="CDD" id="cd19545">
    <property type="entry name" value="FUM14_C_NRPS-like"/>
    <property type="match status" value="1"/>
</dbReference>
<dbReference type="SMART" id="SM00823">
    <property type="entry name" value="PKS_PP"/>
    <property type="match status" value="1"/>
</dbReference>
<dbReference type="InterPro" id="IPR020845">
    <property type="entry name" value="AMP-binding_CS"/>
</dbReference>
<dbReference type="GO" id="GO:0031177">
    <property type="term" value="F:phosphopantetheine binding"/>
    <property type="evidence" value="ECO:0007669"/>
    <property type="project" value="InterPro"/>
</dbReference>
<dbReference type="Pfam" id="PF07993">
    <property type="entry name" value="NAD_binding_4"/>
    <property type="match status" value="1"/>
</dbReference>
<dbReference type="Gene3D" id="3.30.559.30">
    <property type="entry name" value="Nonribosomal peptide synthetase, condensation domain"/>
    <property type="match status" value="2"/>
</dbReference>
<dbReference type="GO" id="GO:0016874">
    <property type="term" value="F:ligase activity"/>
    <property type="evidence" value="ECO:0007669"/>
    <property type="project" value="UniProtKB-KW"/>
</dbReference>
<dbReference type="NCBIfam" id="TIGR01746">
    <property type="entry name" value="Thioester-redct"/>
    <property type="match status" value="1"/>
</dbReference>
<dbReference type="InterPro" id="IPR013120">
    <property type="entry name" value="FAR_NAD-bd"/>
</dbReference>
<gene>
    <name evidence="6" type="primary">AtnA-3</name>
    <name evidence="6" type="ORF">CSHISOI_08262</name>
</gene>
<evidence type="ECO:0000313" key="6">
    <source>
        <dbReference type="EMBL" id="TQN67198.1"/>
    </source>
</evidence>
<keyword evidence="2" id="KW-0597">Phosphoprotein</keyword>
<dbReference type="Pfam" id="PF00550">
    <property type="entry name" value="PP-binding"/>
    <property type="match status" value="1"/>
</dbReference>
<dbReference type="InterPro" id="IPR045851">
    <property type="entry name" value="AMP-bd_C_sf"/>
</dbReference>
<dbReference type="SUPFAM" id="SSF47336">
    <property type="entry name" value="ACP-like"/>
    <property type="match status" value="1"/>
</dbReference>
<keyword evidence="7" id="KW-1185">Reference proteome</keyword>
<dbReference type="InterPro" id="IPR042099">
    <property type="entry name" value="ANL_N_sf"/>
</dbReference>
<dbReference type="PANTHER" id="PTHR45527">
    <property type="entry name" value="NONRIBOSOMAL PEPTIDE SYNTHETASE"/>
    <property type="match status" value="1"/>
</dbReference>
<dbReference type="PANTHER" id="PTHR45527:SF1">
    <property type="entry name" value="FATTY ACID SYNTHASE"/>
    <property type="match status" value="1"/>
</dbReference>
<dbReference type="InterPro" id="IPR036291">
    <property type="entry name" value="NAD(P)-bd_dom_sf"/>
</dbReference>
<sequence>MLVHTDTPARSDFKAVEVLFSHHHQFQSLKKQARCSASSVIRLACAISLQSFWPIKSASLVFQGNEVTWRHWSKNLVRNEKVVTLLQEDGHDDTTAAQSAKEAGFRHALSVIALEDDLQTLLDIPSLASVKSVDTNIEVLFTASWDPFTKGILLKCEYTPSWCSDWQAKRVLATFRQVLESIVSHPYSQLSDIELLNDLDHQQCLDWNQCVPERSDTCVHQMIERNVHEAPLSPAAEAWDGQMSYAELDEASDKVAHELFLRSSGAFVPLDPCQPDNLISFILDQVKAKVILCSRGHEQRLLKLSDNVAALDEAWMQPALNTPLPHPLSPQPWNLAYIMFTSGSTGEPKGVMIDHSACAAAVISHGKATGFNQKTRALQYARHTFDASIAEILTTLAFGGCVVVPSADERLNDVTAVIQEKRVNWAFFTPSLIRLLEPFEAPGLATIVLGGEPIGQDNIEKWAPGRNLVAAYGPTENTVFSTMHPLPPSAVAGVIGRGVGTLCWIADPEDPNRLSPVGAPGELLLESPQLARGYLNFAENEGPNQAFIRNPPWLAKYGRRSRLYRTGDICRFDQNGVIHFEGRKDTQLKISGQRLEASEVEYHLRAAFGVTDIVVDVLERPGLGSKPQSKALVAFVCMEKMAERELSKSPCIIGFRRGLHPSTYIPIYYLPLSPNGKADVKRLRHEAAALTSDHFYSLAQTEKNTKPVEETDQLRLMRQLWTEVLGVQSAAIAATSSFFRLGGDSLAAVGLVTAARRKGLQLSVAQIFKTPVLHDLCLCLVPTESSKRTTVSTQPLELLGDSASHSEILDEIADECGLGVEDIEDSFPCTPLQEGLMALSTSTTNSYLVQYVMHLPADADMARLKRAWEAVAQAHGILRTRLVDTLSSGILQVVVRGSLAWSESFNLEEYLEMDLKQPSSFGAQLNRFGIVYAPDGSASRMVWTVHHAVTDGQAVALTLQSVRAAFAGALKPVEASFASFVKYYKSMHQESASRYWGSVFEGVELATFPPKPLTDTSAPEQNRSAFARRTVPFPVSGTGATATNILRAAWALVISRFSGSDDVVFGVTTSGRNAPFDNIESVLGPIIATVPLRVRCDRKTLARDLLENIQMSTVNMIPYEQMGMQNIARVNEACRAACDFQSMMIVQPEVDMAVDGEPFIGFDRPQDLDKFRSHAVMVECNLGRRRSSVFVNVNYDTRYLESSSQMGRLLDYFESALDFLVSGENQRIEDFSSQPTSHDLADIRRWNEKTPYTPDAQAVFAWDGLLSFAELDVMASRLARVLVELQVGPGAGGTMVPLDPAHPPERKSFVIRKIAANVVVTSAANAAMFLDMDVHVIVVDSGLFARLDELQVAPFSSTDVQPHNAAAVLFTSGSTGEPKGVVQEHKTLCSAAHAHAGAMDMSGSSRVLQFSAHVFDVSVIEVVNSFILGACICIPSDEERMNDLAGFISRSRADWAFFTPSFARTLDPRVLPTMKTVCMGGEAMTLDAIQTWSGHVQLINSYGPCEGSVCTTANLSSGHFRTDAIGRGANSLVWIVEPDNHDRLVPIGSTGEILIEGPNVARGYLGDPDKTATAFITNPAWITRHFEAGSVPRRMYKTGDLGMLNSDGTISHLGRKDTQIKLRGQRIEPGEVEHHLARLLPLGSIVVVDALSLPGVSTKSLVAFIELGSQRTSGFVEHKDAVVDGLSDRLRQQLATVLPAYMVPSHIIAVKQIPFTSTGKLDRRALRESSSSLSVAEVPETRPPEDDAAAVPDLLRADEHIAVCIGNKLADLLSAGHHQLAESLRGHNFNPYYAGMDSIQVISLSTFVRKTYHVSLPIQKYMNSAATIRDIAQLVIDDRHSSHQDDEELDLLRDIEVHDQKLAALPLPKSSEKRAGLVQVILLTGATGFLGNQLLAQILERPETRKVIALVRGQDSEHATERLMKLAGGSSWRSEEYSSRIEVWHGDLAMPRLGLGDSQWARLQGTSVDGDLVDAVVHNGAVVNWMADYQALTPANVLSTVNLLTALTHAAAASRRPVRLTYVSGGHLSTSPDDVLEVARELKLYPAYSQTKFVAEILVARYAGRLTGAGYGSLVSIVKPGLIMGSSSDGISNTDDFLWRVTASALDIGLFDDDERDLWLAAAGVDLVAETILSTCFRRPRDDDAPVVNKILDGLTMGEYWNIVIQETNGVTSATDSKTWLRALHDDVEEKGSTHRLWPVLHFLDDTGGRLGQPLGSMTTEDRLEHQGPVKTALRKSLQYLVAIGYVKPSRTSSVDGDGSRSTEPTLLSPGPRVFSRTPTTTTPIWNQAAADPERLGYGRSETKSAVSVSVAVTPLRTPSPSSGFVDIVAYDLGNDSSRSLLTAPIFRIPATFIKMSKSANSPLSTCLTPCSPTMLSPQIHSLPMKTNPAPSARAFVTSAAPLTPLSNVTTILSPTLSAILSSASRLATAPSACRPAWLLTTTPSNPRSAAFSASSTLWMPLIRNGFPPLIRRHCARAHAALSQDHARPCQMPSIHIAAALSGSLCGSTPLSARRFRNTGSPQTMGTMSRSSFMKPASKSGASYGFGET</sequence>
<feature type="region of interest" description="Disordered" evidence="4">
    <location>
        <begin position="2517"/>
        <end position="2549"/>
    </location>
</feature>
<dbReference type="OrthoDB" id="416786at2759"/>
<dbReference type="InterPro" id="IPR010080">
    <property type="entry name" value="Thioester_reductase-like_dom"/>
</dbReference>
<dbReference type="CDD" id="cd05918">
    <property type="entry name" value="A_NRPS_SidN3_like"/>
    <property type="match status" value="2"/>
</dbReference>